<dbReference type="STRING" id="229920.ADM99_15450"/>
<keyword evidence="9" id="KW-0482">Metalloprotease</keyword>
<keyword evidence="6" id="KW-0645">Protease</keyword>
<evidence type="ECO:0000256" key="6">
    <source>
        <dbReference type="ARBA" id="ARBA00022670"/>
    </source>
</evidence>
<dbReference type="OrthoDB" id="9803993at2"/>
<evidence type="ECO:0000256" key="1">
    <source>
        <dbReference type="ARBA" id="ARBA00001941"/>
    </source>
</evidence>
<evidence type="ECO:0000256" key="4">
    <source>
        <dbReference type="ARBA" id="ARBA00008236"/>
    </source>
</evidence>
<protein>
    <submittedName>
        <fullName evidence="10">Peptidase M29</fullName>
    </submittedName>
</protein>
<dbReference type="RefSeq" id="WP_062422416.1">
    <property type="nucleotide sequence ID" value="NZ_BBYA01000010.1"/>
</dbReference>
<evidence type="ECO:0000256" key="8">
    <source>
        <dbReference type="ARBA" id="ARBA00022801"/>
    </source>
</evidence>
<dbReference type="GO" id="GO:0006508">
    <property type="term" value="P:proteolysis"/>
    <property type="evidence" value="ECO:0007669"/>
    <property type="project" value="UniProtKB-KW"/>
</dbReference>
<dbReference type="Proteomes" id="UP000050430">
    <property type="component" value="Unassembled WGS sequence"/>
</dbReference>
<dbReference type="AlphaFoldDB" id="A0A0P6X8G2"/>
<dbReference type="PANTHER" id="PTHR34448">
    <property type="entry name" value="AMINOPEPTIDASE"/>
    <property type="match status" value="1"/>
</dbReference>
<accession>A0A0P6X8G2</accession>
<evidence type="ECO:0000256" key="9">
    <source>
        <dbReference type="ARBA" id="ARBA00023049"/>
    </source>
</evidence>
<name>A0A0P6X8G2_9CHLR</name>
<comment type="cofactor">
    <cofactor evidence="1">
        <name>Co(2+)</name>
        <dbReference type="ChEBI" id="CHEBI:48828"/>
    </cofactor>
</comment>
<comment type="similarity">
    <text evidence="4">Belongs to the peptidase M29 family.</text>
</comment>
<keyword evidence="5" id="KW-0031">Aminopeptidase</keyword>
<dbReference type="PATRIC" id="fig|229920.5.peg.462"/>
<comment type="caution">
    <text evidence="10">The sequence shown here is derived from an EMBL/GenBank/DDBJ whole genome shotgun (WGS) entry which is preliminary data.</text>
</comment>
<comment type="cofactor">
    <cofactor evidence="2">
        <name>Mg(2+)</name>
        <dbReference type="ChEBI" id="CHEBI:18420"/>
    </cofactor>
</comment>
<dbReference type="GO" id="GO:0008237">
    <property type="term" value="F:metallopeptidase activity"/>
    <property type="evidence" value="ECO:0007669"/>
    <property type="project" value="UniProtKB-KW"/>
</dbReference>
<keyword evidence="7" id="KW-0479">Metal-binding</keyword>
<keyword evidence="11" id="KW-1185">Reference proteome</keyword>
<evidence type="ECO:0000313" key="11">
    <source>
        <dbReference type="Proteomes" id="UP000050430"/>
    </source>
</evidence>
<gene>
    <name evidence="10" type="ORF">ADM99_15450</name>
</gene>
<dbReference type="InterPro" id="IPR000787">
    <property type="entry name" value="Peptidase_M29"/>
</dbReference>
<evidence type="ECO:0000256" key="7">
    <source>
        <dbReference type="ARBA" id="ARBA00022723"/>
    </source>
</evidence>
<dbReference type="Gene3D" id="3.40.1830.10">
    <property type="entry name" value="Thermophilic metalloprotease (M29)"/>
    <property type="match status" value="1"/>
</dbReference>
<dbReference type="InterPro" id="IPR052170">
    <property type="entry name" value="M29_Exopeptidase"/>
</dbReference>
<organism evidence="10 11">
    <name type="scientific">Leptolinea tardivitalis</name>
    <dbReference type="NCBI Taxonomy" id="229920"/>
    <lineage>
        <taxon>Bacteria</taxon>
        <taxon>Bacillati</taxon>
        <taxon>Chloroflexota</taxon>
        <taxon>Anaerolineae</taxon>
        <taxon>Anaerolineales</taxon>
        <taxon>Anaerolineaceae</taxon>
        <taxon>Leptolinea</taxon>
    </lineage>
</organism>
<evidence type="ECO:0000256" key="2">
    <source>
        <dbReference type="ARBA" id="ARBA00001946"/>
    </source>
</evidence>
<dbReference type="InterPro" id="IPR035097">
    <property type="entry name" value="M29_N-terminal"/>
</dbReference>
<evidence type="ECO:0000313" key="10">
    <source>
        <dbReference type="EMBL" id="KPL70519.1"/>
    </source>
</evidence>
<sequence>MDKRWYQLADILVNHSTRVARGERVMIAMHEVETLPLARATYESVIKAGGYPQVQFLSETLRHSLLKYGSDEQLSWVPEIEAYGMEWADVYIGLRGAHNLAELADIPTEKLTLNQRAMGKVSTMRWEKTRWTLVRVPNEAFAMQADTDEETITDMFFDACLLDWPAVSKDWFRLAGILEQGKEIRITGKGTDLRFSVAGRKWVASDGRINMPDGEIFTSPVTETIDGTIEFEFPGVFGGRLMDNIRFVWDHGKLVSAESSTNQTFLQSVVHSDAGSSLIGEFAIGTNPGVTRFCKDILIDEKIGGTVHIAMGRAYPECGGTNKSSIHWDIVKDTRTEGAIYLDGRKVFENGRFLI</sequence>
<dbReference type="EMBL" id="LGCK01000014">
    <property type="protein sequence ID" value="KPL70519.1"/>
    <property type="molecule type" value="Genomic_DNA"/>
</dbReference>
<dbReference type="GO" id="GO:0004177">
    <property type="term" value="F:aminopeptidase activity"/>
    <property type="evidence" value="ECO:0007669"/>
    <property type="project" value="UniProtKB-KW"/>
</dbReference>
<dbReference type="Pfam" id="PF02073">
    <property type="entry name" value="Peptidase_M29"/>
    <property type="match status" value="1"/>
</dbReference>
<dbReference type="PANTHER" id="PTHR34448:SF1">
    <property type="entry name" value="BLL6088 PROTEIN"/>
    <property type="match status" value="1"/>
</dbReference>
<proteinExistence type="inferred from homology"/>
<evidence type="ECO:0000256" key="3">
    <source>
        <dbReference type="ARBA" id="ARBA00001947"/>
    </source>
</evidence>
<dbReference type="GO" id="GO:0046872">
    <property type="term" value="F:metal ion binding"/>
    <property type="evidence" value="ECO:0007669"/>
    <property type="project" value="UniProtKB-KW"/>
</dbReference>
<reference evidence="10 11" key="1">
    <citation type="submission" date="2015-07" db="EMBL/GenBank/DDBJ databases">
        <title>Genome sequence of Leptolinea tardivitalis DSM 16556.</title>
        <authorList>
            <person name="Hemp J."/>
            <person name="Ward L.M."/>
            <person name="Pace L.A."/>
            <person name="Fischer W.W."/>
        </authorList>
    </citation>
    <scope>NUCLEOTIDE SEQUENCE [LARGE SCALE GENOMIC DNA]</scope>
    <source>
        <strain evidence="10 11">YMTK-2</strain>
    </source>
</reference>
<keyword evidence="8" id="KW-0378">Hydrolase</keyword>
<evidence type="ECO:0000256" key="5">
    <source>
        <dbReference type="ARBA" id="ARBA00022438"/>
    </source>
</evidence>
<dbReference type="SUPFAM" id="SSF144052">
    <property type="entry name" value="Thermophilic metalloprotease-like"/>
    <property type="match status" value="1"/>
</dbReference>
<comment type="cofactor">
    <cofactor evidence="3">
        <name>Zn(2+)</name>
        <dbReference type="ChEBI" id="CHEBI:29105"/>
    </cofactor>
</comment>